<organism evidence="1">
    <name type="scientific">Sesamum radiatum</name>
    <name type="common">Black benniseed</name>
    <dbReference type="NCBI Taxonomy" id="300843"/>
    <lineage>
        <taxon>Eukaryota</taxon>
        <taxon>Viridiplantae</taxon>
        <taxon>Streptophyta</taxon>
        <taxon>Embryophyta</taxon>
        <taxon>Tracheophyta</taxon>
        <taxon>Spermatophyta</taxon>
        <taxon>Magnoliopsida</taxon>
        <taxon>eudicotyledons</taxon>
        <taxon>Gunneridae</taxon>
        <taxon>Pentapetalae</taxon>
        <taxon>asterids</taxon>
        <taxon>lamiids</taxon>
        <taxon>Lamiales</taxon>
        <taxon>Pedaliaceae</taxon>
        <taxon>Sesamum</taxon>
    </lineage>
</organism>
<dbReference type="AlphaFoldDB" id="A0AAW2PJF1"/>
<reference evidence="1" key="2">
    <citation type="journal article" date="2024" name="Plant">
        <title>Genomic evolution and insights into agronomic trait innovations of Sesamum species.</title>
        <authorList>
            <person name="Miao H."/>
            <person name="Wang L."/>
            <person name="Qu L."/>
            <person name="Liu H."/>
            <person name="Sun Y."/>
            <person name="Le M."/>
            <person name="Wang Q."/>
            <person name="Wei S."/>
            <person name="Zheng Y."/>
            <person name="Lin W."/>
            <person name="Duan Y."/>
            <person name="Cao H."/>
            <person name="Xiong S."/>
            <person name="Wang X."/>
            <person name="Wei L."/>
            <person name="Li C."/>
            <person name="Ma Q."/>
            <person name="Ju M."/>
            <person name="Zhao R."/>
            <person name="Li G."/>
            <person name="Mu C."/>
            <person name="Tian Q."/>
            <person name="Mei H."/>
            <person name="Zhang T."/>
            <person name="Gao T."/>
            <person name="Zhang H."/>
        </authorList>
    </citation>
    <scope>NUCLEOTIDE SEQUENCE</scope>
    <source>
        <strain evidence="1">G02</strain>
    </source>
</reference>
<comment type="caution">
    <text evidence="1">The sequence shown here is derived from an EMBL/GenBank/DDBJ whole genome shotgun (WGS) entry which is preliminary data.</text>
</comment>
<dbReference type="EMBL" id="JACGWJ010000017">
    <property type="protein sequence ID" value="KAL0355681.1"/>
    <property type="molecule type" value="Genomic_DNA"/>
</dbReference>
<sequence>MTGNNTEELDGSSFDSTSLRRFIEEYYASDSDEQADSILPLLGILMYPKRSMRTPPPSPDHEYVPVDHWSFEDSNELVSKP</sequence>
<protein>
    <submittedName>
        <fullName evidence="1">Uncharacterized protein</fullName>
    </submittedName>
</protein>
<proteinExistence type="predicted"/>
<name>A0AAW2PJF1_SESRA</name>
<accession>A0AAW2PJF1</accession>
<gene>
    <name evidence="1" type="ORF">Sradi_4015000</name>
</gene>
<reference evidence="1" key="1">
    <citation type="submission" date="2020-06" db="EMBL/GenBank/DDBJ databases">
        <authorList>
            <person name="Li T."/>
            <person name="Hu X."/>
            <person name="Zhang T."/>
            <person name="Song X."/>
            <person name="Zhang H."/>
            <person name="Dai N."/>
            <person name="Sheng W."/>
            <person name="Hou X."/>
            <person name="Wei L."/>
        </authorList>
    </citation>
    <scope>NUCLEOTIDE SEQUENCE</scope>
    <source>
        <strain evidence="1">G02</strain>
        <tissue evidence="1">Leaf</tissue>
    </source>
</reference>
<evidence type="ECO:0000313" key="1">
    <source>
        <dbReference type="EMBL" id="KAL0355681.1"/>
    </source>
</evidence>